<reference evidence="2" key="1">
    <citation type="submission" date="2022-11" db="UniProtKB">
        <authorList>
            <consortium name="WormBaseParasite"/>
        </authorList>
    </citation>
    <scope>IDENTIFICATION</scope>
</reference>
<organism evidence="1 2">
    <name type="scientific">Panagrolaimus sp. ES5</name>
    <dbReference type="NCBI Taxonomy" id="591445"/>
    <lineage>
        <taxon>Eukaryota</taxon>
        <taxon>Metazoa</taxon>
        <taxon>Ecdysozoa</taxon>
        <taxon>Nematoda</taxon>
        <taxon>Chromadorea</taxon>
        <taxon>Rhabditida</taxon>
        <taxon>Tylenchina</taxon>
        <taxon>Panagrolaimomorpha</taxon>
        <taxon>Panagrolaimoidea</taxon>
        <taxon>Panagrolaimidae</taxon>
        <taxon>Panagrolaimus</taxon>
    </lineage>
</organism>
<name>A0AC34F0F0_9BILA</name>
<sequence>MTSKIVDVFRSICDACSLETEIPETCTPDILSETLIESINPTLEPLDLSVGISSNYSVSDDKFLVMYSTSAFTKSSKLFIFSDHEQKLFQAWIKTMFVDNPFKERGELDGTTAINVGTENDIRASQAEAFLNKLLKDNIFRKLNDFNSYIFTPRAVMELQPRLRATEYDVPSCPICSNLVITRRFSHHCFICNTLIHSTCLQKMITLSTNVVACPGKINENIRCTNKYDLETLESLVFDTPASENINRPVEIVGVRGGTLVPDSDQEMGEQDDNDSQEAILKGESNYEADEENRETINNVELERSDEEDDEEEETAEEEIVKDEENDISESINNQIEEDYEEPEEEDDEEELEGDNNEEQNQEQLLALNKDHEDNSEKGIEELEERFADHNFEASNPVKTSSIQKQPVQKKNELNIGKKRKSGDALDDLFDEIEDEENEGEDEEEGEEGEEYDEDYDEE</sequence>
<dbReference type="WBParaSite" id="ES5_v2.g10493.t1">
    <property type="protein sequence ID" value="ES5_v2.g10493.t1"/>
    <property type="gene ID" value="ES5_v2.g10493"/>
</dbReference>
<dbReference type="Proteomes" id="UP000887579">
    <property type="component" value="Unplaced"/>
</dbReference>
<evidence type="ECO:0000313" key="2">
    <source>
        <dbReference type="WBParaSite" id="ES5_v2.g10493.t1"/>
    </source>
</evidence>
<proteinExistence type="predicted"/>
<protein>
    <submittedName>
        <fullName evidence="2">Phorbol-ester/DAG-type domain-containing protein</fullName>
    </submittedName>
</protein>
<evidence type="ECO:0000313" key="1">
    <source>
        <dbReference type="Proteomes" id="UP000887579"/>
    </source>
</evidence>
<accession>A0AC34F0F0</accession>